<proteinExistence type="predicted"/>
<dbReference type="EMBL" id="MT143360">
    <property type="protein sequence ID" value="QJA95986.1"/>
    <property type="molecule type" value="Genomic_DNA"/>
</dbReference>
<evidence type="ECO:0000313" key="1">
    <source>
        <dbReference type="EMBL" id="QJA95986.1"/>
    </source>
</evidence>
<organism evidence="1">
    <name type="scientific">viral metagenome</name>
    <dbReference type="NCBI Taxonomy" id="1070528"/>
    <lineage>
        <taxon>unclassified sequences</taxon>
        <taxon>metagenomes</taxon>
        <taxon>organismal metagenomes</taxon>
    </lineage>
</organism>
<reference evidence="1" key="1">
    <citation type="submission" date="2020-03" db="EMBL/GenBank/DDBJ databases">
        <title>The deep terrestrial virosphere.</title>
        <authorList>
            <person name="Holmfeldt K."/>
            <person name="Nilsson E."/>
            <person name="Simone D."/>
            <person name="Lopez-Fernandez M."/>
            <person name="Wu X."/>
            <person name="de Brujin I."/>
            <person name="Lundin D."/>
            <person name="Andersson A."/>
            <person name="Bertilsson S."/>
            <person name="Dopson M."/>
        </authorList>
    </citation>
    <scope>NUCLEOTIDE SEQUENCE</scope>
    <source>
        <strain evidence="1">MM415B05025</strain>
    </source>
</reference>
<sequence length="85" mass="9487">MYLERVLAPLGDDTGESPDVLFEVDAEYHLTEDGRGVLEAIHVYHDAHDMTPYLSDEYLTRAESDALQALSSKHPEATWTPGEVV</sequence>
<gene>
    <name evidence="1" type="ORF">MM415B05025_0012</name>
</gene>
<accession>A0A6M3LKY0</accession>
<name>A0A6M3LKY0_9ZZZZ</name>
<dbReference type="AlphaFoldDB" id="A0A6M3LKY0"/>
<protein>
    <submittedName>
        <fullName evidence="1">Uncharacterized protein</fullName>
    </submittedName>
</protein>